<name>A0A0F2TFZ2_STRR3</name>
<dbReference type="AlphaFoldDB" id="A0A0F2TFZ2"/>
<accession>A0A0F2TFZ2</accession>
<keyword evidence="1" id="KW-0472">Membrane</keyword>
<dbReference type="Proteomes" id="UP000033699">
    <property type="component" value="Unassembled WGS sequence"/>
</dbReference>
<evidence type="ECO:0000256" key="1">
    <source>
        <dbReference type="SAM" id="Phobius"/>
    </source>
</evidence>
<comment type="caution">
    <text evidence="2">The sequence shown here is derived from an EMBL/GenBank/DDBJ whole genome shotgun (WGS) entry which is preliminary data.</text>
</comment>
<protein>
    <recommendedName>
        <fullName evidence="4">Integral membrane protein</fullName>
    </recommendedName>
</protein>
<dbReference type="PANTHER" id="PTHR42305">
    <property type="entry name" value="MEMBRANE PROTEIN RV1733C-RELATED"/>
    <property type="match status" value="1"/>
</dbReference>
<gene>
    <name evidence="2" type="ORF">VM95_10715</name>
</gene>
<feature type="transmembrane region" description="Helical" evidence="1">
    <location>
        <begin position="43"/>
        <end position="66"/>
    </location>
</feature>
<keyword evidence="1" id="KW-1133">Transmembrane helix</keyword>
<dbReference type="OrthoDB" id="4213157at2"/>
<reference evidence="2 3" key="1">
    <citation type="submission" date="2015-02" db="EMBL/GenBank/DDBJ databases">
        <authorList>
            <person name="Ju K.-S."/>
            <person name="Doroghazi J.R."/>
            <person name="Metcalf W."/>
        </authorList>
    </citation>
    <scope>NUCLEOTIDE SEQUENCE [LARGE SCALE GENOMIC DNA]</scope>
    <source>
        <strain evidence="2 3">ATCC 31215</strain>
    </source>
</reference>
<dbReference type="PANTHER" id="PTHR42305:SF1">
    <property type="entry name" value="MEMBRANE PROTEIN RV1733C-RELATED"/>
    <property type="match status" value="1"/>
</dbReference>
<keyword evidence="3" id="KW-1185">Reference proteome</keyword>
<feature type="transmembrane region" description="Helical" evidence="1">
    <location>
        <begin position="158"/>
        <end position="182"/>
    </location>
</feature>
<dbReference type="RefSeq" id="WP_045694611.1">
    <property type="nucleotide sequence ID" value="NZ_JZKH01000016.1"/>
</dbReference>
<dbReference type="InterPro" id="IPR039708">
    <property type="entry name" value="MT1774/Rv1733c-like"/>
</dbReference>
<evidence type="ECO:0000313" key="2">
    <source>
        <dbReference type="EMBL" id="KJS62153.1"/>
    </source>
</evidence>
<evidence type="ECO:0008006" key="4">
    <source>
        <dbReference type="Google" id="ProtNLM"/>
    </source>
</evidence>
<sequence>MSTTPGPGRPASPPRRIGRALRRACGARHEPLARGLDRSRSRAWLLTLLGAVLAAALATGGALLAYQASTAQADADRARLHRVDALVLGAADHPAAGGGRFTEGFSGRAGVRAAWTDPRGTRHTGVVDAPRPVADGSTLPVWVDGSGNAVEPPLEHTALAVSAGCTGVGGLLVLLALLVVGLRLRLRALDRRADQLWAAGWARLEPLWSGRASRHRED</sequence>
<evidence type="ECO:0000313" key="3">
    <source>
        <dbReference type="Proteomes" id="UP000033699"/>
    </source>
</evidence>
<dbReference type="PATRIC" id="fig|359131.3.peg.1865"/>
<keyword evidence="1" id="KW-0812">Transmembrane</keyword>
<dbReference type="EMBL" id="JZKH01000016">
    <property type="protein sequence ID" value="KJS62153.1"/>
    <property type="molecule type" value="Genomic_DNA"/>
</dbReference>
<proteinExistence type="predicted"/>
<organism evidence="2 3">
    <name type="scientific">Streptomyces rubellomurinus (strain ATCC 31215)</name>
    <dbReference type="NCBI Taxonomy" id="359131"/>
    <lineage>
        <taxon>Bacteria</taxon>
        <taxon>Bacillati</taxon>
        <taxon>Actinomycetota</taxon>
        <taxon>Actinomycetes</taxon>
        <taxon>Kitasatosporales</taxon>
        <taxon>Streptomycetaceae</taxon>
        <taxon>Streptomyces</taxon>
    </lineage>
</organism>